<proteinExistence type="predicted"/>
<dbReference type="PATRIC" id="fig|1423759.3.peg.1546"/>
<evidence type="ECO:0008006" key="3">
    <source>
        <dbReference type="Google" id="ProtNLM"/>
    </source>
</evidence>
<sequence>MVFLGGITMSDEKRNNQNKQIIEVSKLGEAFRKRTHVSFIFNRQHFKGIVEKQLKNSAIIDFDDEYKGSETALDLKQKVVISYSKMKLLK</sequence>
<organism evidence="1 2">
    <name type="scientific">Liquorilactobacillus hordei DSM 19519</name>
    <dbReference type="NCBI Taxonomy" id="1423759"/>
    <lineage>
        <taxon>Bacteria</taxon>
        <taxon>Bacillati</taxon>
        <taxon>Bacillota</taxon>
        <taxon>Bacilli</taxon>
        <taxon>Lactobacillales</taxon>
        <taxon>Lactobacillaceae</taxon>
        <taxon>Liquorilactobacillus</taxon>
    </lineage>
</organism>
<keyword evidence="2" id="KW-1185">Reference proteome</keyword>
<dbReference type="EMBL" id="AZDX01000041">
    <property type="protein sequence ID" value="KRL05315.1"/>
    <property type="molecule type" value="Genomic_DNA"/>
</dbReference>
<dbReference type="AlphaFoldDB" id="A0A0R1ML49"/>
<protein>
    <recommendedName>
        <fullName evidence="3">DUF2187 domain-containing protein</fullName>
    </recommendedName>
</protein>
<comment type="caution">
    <text evidence="1">The sequence shown here is derived from an EMBL/GenBank/DDBJ whole genome shotgun (WGS) entry which is preliminary data.</text>
</comment>
<dbReference type="Proteomes" id="UP000051448">
    <property type="component" value="Unassembled WGS sequence"/>
</dbReference>
<name>A0A0R1ML49_9LACO</name>
<reference evidence="1 2" key="1">
    <citation type="journal article" date="2015" name="Genome Announc.">
        <title>Expanding the biotechnology potential of lactobacilli through comparative genomics of 213 strains and associated genera.</title>
        <authorList>
            <person name="Sun Z."/>
            <person name="Harris H.M."/>
            <person name="McCann A."/>
            <person name="Guo C."/>
            <person name="Argimon S."/>
            <person name="Zhang W."/>
            <person name="Yang X."/>
            <person name="Jeffery I.B."/>
            <person name="Cooney J.C."/>
            <person name="Kagawa T.F."/>
            <person name="Liu W."/>
            <person name="Song Y."/>
            <person name="Salvetti E."/>
            <person name="Wrobel A."/>
            <person name="Rasinkangas P."/>
            <person name="Parkhill J."/>
            <person name="Rea M.C."/>
            <person name="O'Sullivan O."/>
            <person name="Ritari J."/>
            <person name="Douillard F.P."/>
            <person name="Paul Ross R."/>
            <person name="Yang R."/>
            <person name="Briner A.E."/>
            <person name="Felis G.E."/>
            <person name="de Vos W.M."/>
            <person name="Barrangou R."/>
            <person name="Klaenhammer T.R."/>
            <person name="Caufield P.W."/>
            <person name="Cui Y."/>
            <person name="Zhang H."/>
            <person name="O'Toole P.W."/>
        </authorList>
    </citation>
    <scope>NUCLEOTIDE SEQUENCE [LARGE SCALE GENOMIC DNA]</scope>
    <source>
        <strain evidence="1 2">DSM 19519</strain>
    </source>
</reference>
<evidence type="ECO:0000313" key="2">
    <source>
        <dbReference type="Proteomes" id="UP000051448"/>
    </source>
</evidence>
<accession>A0A0R1ML49</accession>
<evidence type="ECO:0000313" key="1">
    <source>
        <dbReference type="EMBL" id="KRL05315.1"/>
    </source>
</evidence>
<gene>
    <name evidence="1" type="ORF">FC92_GL001476</name>
</gene>